<keyword evidence="1" id="KW-0249">Electron transport</keyword>
<name>A0A2S2DM00_9BURK</name>
<organism evidence="4 5">
    <name type="scientific">Massilia oculi</name>
    <dbReference type="NCBI Taxonomy" id="945844"/>
    <lineage>
        <taxon>Bacteria</taxon>
        <taxon>Pseudomonadati</taxon>
        <taxon>Pseudomonadota</taxon>
        <taxon>Betaproteobacteria</taxon>
        <taxon>Burkholderiales</taxon>
        <taxon>Oxalobacteraceae</taxon>
        <taxon>Telluria group</taxon>
        <taxon>Massilia</taxon>
    </lineage>
</organism>
<keyword evidence="2" id="KW-0812">Transmembrane</keyword>
<feature type="transmembrane region" description="Helical" evidence="2">
    <location>
        <begin position="340"/>
        <end position="360"/>
    </location>
</feature>
<gene>
    <name evidence="4" type="ORF">DIR46_19445</name>
</gene>
<dbReference type="PANTHER" id="PTHR10422">
    <property type="entry name" value="CYTOCHROME C OXIDASE SUBUNIT 1"/>
    <property type="match status" value="1"/>
</dbReference>
<dbReference type="Gene3D" id="1.20.210.10">
    <property type="entry name" value="Cytochrome c oxidase-like, subunit I domain"/>
    <property type="match status" value="1"/>
</dbReference>
<feature type="transmembrane region" description="Helical" evidence="2">
    <location>
        <begin position="420"/>
        <end position="439"/>
    </location>
</feature>
<feature type="transmembrane region" description="Helical" evidence="2">
    <location>
        <begin position="244"/>
        <end position="265"/>
    </location>
</feature>
<feature type="transmembrane region" description="Helical" evidence="2">
    <location>
        <begin position="6"/>
        <end position="25"/>
    </location>
</feature>
<evidence type="ECO:0000313" key="4">
    <source>
        <dbReference type="EMBL" id="AWL06392.1"/>
    </source>
</evidence>
<keyword evidence="5" id="KW-1185">Reference proteome</keyword>
<dbReference type="GO" id="GO:0016020">
    <property type="term" value="C:membrane"/>
    <property type="evidence" value="ECO:0007669"/>
    <property type="project" value="InterPro"/>
</dbReference>
<dbReference type="Pfam" id="PF00115">
    <property type="entry name" value="COX1"/>
    <property type="match status" value="1"/>
</dbReference>
<proteinExistence type="predicted"/>
<evidence type="ECO:0000259" key="3">
    <source>
        <dbReference type="PROSITE" id="PS50855"/>
    </source>
</evidence>
<keyword evidence="1" id="KW-0679">Respiratory chain</keyword>
<feature type="transmembrane region" description="Helical" evidence="2">
    <location>
        <begin position="459"/>
        <end position="484"/>
    </location>
</feature>
<dbReference type="GO" id="GO:0020037">
    <property type="term" value="F:heme binding"/>
    <property type="evidence" value="ECO:0007669"/>
    <property type="project" value="InterPro"/>
</dbReference>
<dbReference type="AlphaFoldDB" id="A0A2S2DM00"/>
<dbReference type="UniPathway" id="UPA00705"/>
<dbReference type="KEGG" id="mtim:DIR46_19445"/>
<dbReference type="GO" id="GO:0006119">
    <property type="term" value="P:oxidative phosphorylation"/>
    <property type="evidence" value="ECO:0007669"/>
    <property type="project" value="UniProtKB-UniPathway"/>
</dbReference>
<feature type="transmembrane region" description="Helical" evidence="2">
    <location>
        <begin position="142"/>
        <end position="165"/>
    </location>
</feature>
<feature type="transmembrane region" description="Helical" evidence="2">
    <location>
        <begin position="311"/>
        <end position="328"/>
    </location>
</feature>
<feature type="transmembrane region" description="Helical" evidence="2">
    <location>
        <begin position="381"/>
        <end position="400"/>
    </location>
</feature>
<dbReference type="EMBL" id="CP029343">
    <property type="protein sequence ID" value="AWL06392.1"/>
    <property type="molecule type" value="Genomic_DNA"/>
</dbReference>
<evidence type="ECO:0000256" key="2">
    <source>
        <dbReference type="SAM" id="Phobius"/>
    </source>
</evidence>
<accession>A0A2S2DM00</accession>
<dbReference type="PROSITE" id="PS50855">
    <property type="entry name" value="COX1"/>
    <property type="match status" value="1"/>
</dbReference>
<dbReference type="GO" id="GO:0022904">
    <property type="term" value="P:respiratory electron transport chain"/>
    <property type="evidence" value="ECO:0007669"/>
    <property type="project" value="TreeGrafter"/>
</dbReference>
<dbReference type="SUPFAM" id="SSF81442">
    <property type="entry name" value="Cytochrome c oxidase subunit I-like"/>
    <property type="match status" value="1"/>
</dbReference>
<dbReference type="OrthoDB" id="9806838at2"/>
<protein>
    <recommendedName>
        <fullName evidence="3">Cytochrome oxidase subunit I profile domain-containing protein</fullName>
    </recommendedName>
</protein>
<dbReference type="GO" id="GO:0004129">
    <property type="term" value="F:cytochrome-c oxidase activity"/>
    <property type="evidence" value="ECO:0007669"/>
    <property type="project" value="InterPro"/>
</dbReference>
<keyword evidence="1" id="KW-0813">Transport</keyword>
<feature type="transmembrane region" description="Helical" evidence="2">
    <location>
        <begin position="211"/>
        <end position="232"/>
    </location>
</feature>
<sequence>MNTMTILLSSFILSVTGLAIFIWSLRNRLFEASPAAARTIFSEGEIGRSDDPAATPGQAAAQAAHDAAPPLTEDEARQLNAELQARVEADRSSSLVTFLFLACAVVWLLVATAAGLLSSIKLHEPDLLVNQAWLTFGRMRTIHLNAVAYGWAPMAALGLAMWLLPRLLKTPLVGARYAIAGAMVWNAGLIAGLGCIAVGLSDGMEWLEIPWQVDILFVVGGALVGLPLVYTLQARTVRHLYVSVWYMGAALFWFPTLFLVGNLPAMHFGVQQAAMNWWFGHNVLGLFYTPMALACVYYFLPKIIGRPIQSYNLSLVGFWSLAFFYGQVGGHHLIGGPVPGWLITLSIVQSVMMIVPVLAFSINQHLTMKGHFRRLWDSPTLRFIVLGGMMYTLSSIQGSIEALRSVNTVAHFTHFTVAHAHLGLYGFFTLVMFGAVYFVMPRVMDWEWPYPNLISMHFWLVVVGFGIYFVGLSIGGWLQGLAMLDAAKPFMDSVGVTIPWLKSRSVGGAIMALGHLVFAIHFVLMATRRGVAREGAALLNEPLKATTVPEAA</sequence>
<dbReference type="PANTHER" id="PTHR10422:SF29">
    <property type="entry name" value="CYTOCHROME C OXIDASE SUBUNIT 1 HOMOLOG, BACTEROID"/>
    <property type="match status" value="1"/>
</dbReference>
<feature type="domain" description="Cytochrome oxidase subunit I profile" evidence="3">
    <location>
        <begin position="277"/>
        <end position="552"/>
    </location>
</feature>
<feature type="transmembrane region" description="Helical" evidence="2">
    <location>
        <begin position="277"/>
        <end position="299"/>
    </location>
</feature>
<feature type="transmembrane region" description="Helical" evidence="2">
    <location>
        <begin position="95"/>
        <end position="122"/>
    </location>
</feature>
<dbReference type="Proteomes" id="UP000245820">
    <property type="component" value="Chromosome"/>
</dbReference>
<dbReference type="InterPro" id="IPR000883">
    <property type="entry name" value="Cyt_C_Oxase_1"/>
</dbReference>
<feature type="transmembrane region" description="Helical" evidence="2">
    <location>
        <begin position="504"/>
        <end position="524"/>
    </location>
</feature>
<dbReference type="RefSeq" id="WP_109346710.1">
    <property type="nucleotide sequence ID" value="NZ_CP029343.1"/>
</dbReference>
<dbReference type="InterPro" id="IPR023616">
    <property type="entry name" value="Cyt_c_oxase-like_su1_dom"/>
</dbReference>
<feature type="transmembrane region" description="Helical" evidence="2">
    <location>
        <begin position="177"/>
        <end position="199"/>
    </location>
</feature>
<evidence type="ECO:0000313" key="5">
    <source>
        <dbReference type="Proteomes" id="UP000245820"/>
    </source>
</evidence>
<reference evidence="4 5" key="1">
    <citation type="submission" date="2018-05" db="EMBL/GenBank/DDBJ databases">
        <title>Complete genome sequence of Massilia oculi sp. nov. CCUG 43427T (=DSM 26321T), the type strain of M. oculi, and comparison with genome sequences of other Massilia strains.</title>
        <authorList>
            <person name="Zhu B."/>
        </authorList>
    </citation>
    <scope>NUCLEOTIDE SEQUENCE [LARGE SCALE GENOMIC DNA]</scope>
    <source>
        <strain evidence="4 5">CCUG 43427</strain>
    </source>
</reference>
<dbReference type="GO" id="GO:0015990">
    <property type="term" value="P:electron transport coupled proton transport"/>
    <property type="evidence" value="ECO:0007669"/>
    <property type="project" value="TreeGrafter"/>
</dbReference>
<evidence type="ECO:0000256" key="1">
    <source>
        <dbReference type="ARBA" id="ARBA00022660"/>
    </source>
</evidence>
<dbReference type="InterPro" id="IPR036927">
    <property type="entry name" value="Cyt_c_oxase-like_su1_sf"/>
</dbReference>
<keyword evidence="2" id="KW-0472">Membrane</keyword>
<keyword evidence="2" id="KW-1133">Transmembrane helix</keyword>